<dbReference type="Proteomes" id="UP001501747">
    <property type="component" value="Unassembled WGS sequence"/>
</dbReference>
<protein>
    <recommendedName>
        <fullName evidence="1">DUF6602 domain-containing protein</fullName>
    </recommendedName>
</protein>
<name>A0ABP7SEU7_9PSEU</name>
<dbReference type="RefSeq" id="WP_344876197.1">
    <property type="nucleotide sequence ID" value="NZ_BAABAL010000012.1"/>
</dbReference>
<evidence type="ECO:0000313" key="3">
    <source>
        <dbReference type="Proteomes" id="UP001501747"/>
    </source>
</evidence>
<feature type="domain" description="DUF6602" evidence="1">
    <location>
        <begin position="22"/>
        <end position="124"/>
    </location>
</feature>
<reference evidence="3" key="1">
    <citation type="journal article" date="2019" name="Int. J. Syst. Evol. Microbiol.">
        <title>The Global Catalogue of Microorganisms (GCM) 10K type strain sequencing project: providing services to taxonomists for standard genome sequencing and annotation.</title>
        <authorList>
            <consortium name="The Broad Institute Genomics Platform"/>
            <consortium name="The Broad Institute Genome Sequencing Center for Infectious Disease"/>
            <person name="Wu L."/>
            <person name="Ma J."/>
        </authorList>
    </citation>
    <scope>NUCLEOTIDE SEQUENCE [LARGE SCALE GENOMIC DNA]</scope>
    <source>
        <strain evidence="3">JCM 17342</strain>
    </source>
</reference>
<keyword evidence="3" id="KW-1185">Reference proteome</keyword>
<dbReference type="Pfam" id="PF20247">
    <property type="entry name" value="DUF6602"/>
    <property type="match status" value="1"/>
</dbReference>
<gene>
    <name evidence="2" type="ORF">GCM10022247_36140</name>
</gene>
<dbReference type="EMBL" id="BAABAL010000012">
    <property type="protein sequence ID" value="GAA4010682.1"/>
    <property type="molecule type" value="Genomic_DNA"/>
</dbReference>
<sequence>MIRTVAELLSEVVRAELPLLDASDIKHAPTIGDMYEGLSAELLARAIPEGLDLKVVTGFATDGAGNLSGQLDCMVVRGEGEPVPYTKAFVWHVKDIIAVIEVKKNLHSAEMADALEQLRSVKKLESDYRSNAGPQRVDIRPALTAFAETTRRVAPQDINELSTEDQLIFHTLVIEQVSIIRIALGLHGFKSELAFRKALVDILQVNIGVDGFSPGSFPQLIISGSYSLFKANGRPYSTRLTNGDEWPFYLSTPVNPLLLLLEFIWTQLDELFNMPDLWGEDMDLEIPRALLFAKGDPHGWHVRFVDPSKEELRAAPTTRPWEPAFVTLEEFVVLQQLSAGKKIAMDDEKLLSWLRQCDVKPETLRDNLLETSLVAIQGQELRLIARDCLCAILPTGEYVAAENNTGRLTRWIAKQYPSASNPT</sequence>
<organism evidence="2 3">
    <name type="scientific">Allokutzneria multivorans</name>
    <dbReference type="NCBI Taxonomy" id="1142134"/>
    <lineage>
        <taxon>Bacteria</taxon>
        <taxon>Bacillati</taxon>
        <taxon>Actinomycetota</taxon>
        <taxon>Actinomycetes</taxon>
        <taxon>Pseudonocardiales</taxon>
        <taxon>Pseudonocardiaceae</taxon>
        <taxon>Allokutzneria</taxon>
    </lineage>
</organism>
<evidence type="ECO:0000259" key="1">
    <source>
        <dbReference type="Pfam" id="PF20247"/>
    </source>
</evidence>
<accession>A0ABP7SEU7</accession>
<dbReference type="InterPro" id="IPR046537">
    <property type="entry name" value="DUF6602"/>
</dbReference>
<proteinExistence type="predicted"/>
<evidence type="ECO:0000313" key="2">
    <source>
        <dbReference type="EMBL" id="GAA4010682.1"/>
    </source>
</evidence>
<comment type="caution">
    <text evidence="2">The sequence shown here is derived from an EMBL/GenBank/DDBJ whole genome shotgun (WGS) entry which is preliminary data.</text>
</comment>